<keyword evidence="1" id="KW-0227">DNA damage</keyword>
<evidence type="ECO:0000313" key="4">
    <source>
        <dbReference type="EnsemblPlants" id="KRH44973"/>
    </source>
</evidence>
<dbReference type="AlphaFoldDB" id="A0A0R0IRP4"/>
<dbReference type="EnsemblPlants" id="KRH44973">
    <property type="protein sequence ID" value="KRH44973"/>
    <property type="gene ID" value="GLYMA_08G241900"/>
</dbReference>
<feature type="domain" description="DNA helicase Pif1-like DEAD-box helicase" evidence="2">
    <location>
        <begin position="19"/>
        <end position="68"/>
    </location>
</feature>
<gene>
    <name evidence="3" type="ORF">GLYMA_08G241900</name>
</gene>
<proteinExistence type="inferred from homology"/>
<comment type="catalytic activity">
    <reaction evidence="1">
        <text>ATP + H2O = ADP + phosphate + H(+)</text>
        <dbReference type="Rhea" id="RHEA:13065"/>
        <dbReference type="ChEBI" id="CHEBI:15377"/>
        <dbReference type="ChEBI" id="CHEBI:15378"/>
        <dbReference type="ChEBI" id="CHEBI:30616"/>
        <dbReference type="ChEBI" id="CHEBI:43474"/>
        <dbReference type="ChEBI" id="CHEBI:456216"/>
        <dbReference type="EC" id="5.6.2.3"/>
    </reaction>
</comment>
<dbReference type="InterPro" id="IPR010285">
    <property type="entry name" value="DNA_helicase_pif1-like_DEAD"/>
</dbReference>
<dbReference type="InParanoid" id="A0A0R0IRP4"/>
<keyword evidence="1" id="KW-0547">Nucleotide-binding</keyword>
<evidence type="ECO:0000259" key="2">
    <source>
        <dbReference type="Pfam" id="PF05970"/>
    </source>
</evidence>
<dbReference type="PANTHER" id="PTHR10492:SF78">
    <property type="entry name" value="ATP-DEPENDENT DNA HELICASE"/>
    <property type="match status" value="1"/>
</dbReference>
<keyword evidence="1" id="KW-0067">ATP-binding</keyword>
<dbReference type="Gramene" id="KRH44973">
    <property type="protein sequence ID" value="KRH44973"/>
    <property type="gene ID" value="GLYMA_08G241900"/>
</dbReference>
<dbReference type="GO" id="GO:0016787">
    <property type="term" value="F:hydrolase activity"/>
    <property type="evidence" value="ECO:0007669"/>
    <property type="project" value="UniProtKB-KW"/>
</dbReference>
<dbReference type="SUPFAM" id="SSF52540">
    <property type="entry name" value="P-loop containing nucleoside triphosphate hydrolases"/>
    <property type="match status" value="2"/>
</dbReference>
<dbReference type="GO" id="GO:0043139">
    <property type="term" value="F:5'-3' DNA helicase activity"/>
    <property type="evidence" value="ECO:0007669"/>
    <property type="project" value="UniProtKB-EC"/>
</dbReference>
<dbReference type="EC" id="5.6.2.3" evidence="1"/>
<evidence type="ECO:0000313" key="3">
    <source>
        <dbReference type="EMBL" id="KRH44973.1"/>
    </source>
</evidence>
<reference evidence="3 4" key="1">
    <citation type="journal article" date="2010" name="Nature">
        <title>Genome sequence of the palaeopolyploid soybean.</title>
        <authorList>
            <person name="Schmutz J."/>
            <person name="Cannon S.B."/>
            <person name="Schlueter J."/>
            <person name="Ma J."/>
            <person name="Mitros T."/>
            <person name="Nelson W."/>
            <person name="Hyten D.L."/>
            <person name="Song Q."/>
            <person name="Thelen J.J."/>
            <person name="Cheng J."/>
            <person name="Xu D."/>
            <person name="Hellsten U."/>
            <person name="May G.D."/>
            <person name="Yu Y."/>
            <person name="Sakurai T."/>
            <person name="Umezawa T."/>
            <person name="Bhattacharyya M.K."/>
            <person name="Sandhu D."/>
            <person name="Valliyodan B."/>
            <person name="Lindquist E."/>
            <person name="Peto M."/>
            <person name="Grant D."/>
            <person name="Shu S."/>
            <person name="Goodstein D."/>
            <person name="Barry K."/>
            <person name="Futrell-Griggs M."/>
            <person name="Abernathy B."/>
            <person name="Du J."/>
            <person name="Tian Z."/>
            <person name="Zhu L."/>
            <person name="Gill N."/>
            <person name="Joshi T."/>
            <person name="Libault M."/>
            <person name="Sethuraman A."/>
            <person name="Zhang X.-C."/>
            <person name="Shinozaki K."/>
            <person name="Nguyen H.T."/>
            <person name="Wing R.A."/>
            <person name="Cregan P."/>
            <person name="Specht J."/>
            <person name="Grimwood J."/>
            <person name="Rokhsar D."/>
            <person name="Stacey G."/>
            <person name="Shoemaker R.C."/>
            <person name="Jackson S.A."/>
        </authorList>
    </citation>
    <scope>NUCLEOTIDE SEQUENCE</scope>
    <source>
        <strain evidence="4">cv. Williams 82</strain>
        <tissue evidence="3">Callus</tissue>
    </source>
</reference>
<dbReference type="InterPro" id="IPR027417">
    <property type="entry name" value="P-loop_NTPase"/>
</dbReference>
<dbReference type="GO" id="GO:0000723">
    <property type="term" value="P:telomere maintenance"/>
    <property type="evidence" value="ECO:0007669"/>
    <property type="project" value="InterPro"/>
</dbReference>
<dbReference type="EMBL" id="CM000841">
    <property type="protein sequence ID" value="KRH44973.1"/>
    <property type="molecule type" value="Genomic_DNA"/>
</dbReference>
<dbReference type="Pfam" id="PF05970">
    <property type="entry name" value="PIF1"/>
    <property type="match status" value="2"/>
</dbReference>
<dbReference type="OMA" id="VEYLMCI"/>
<dbReference type="Proteomes" id="UP000008827">
    <property type="component" value="Chromosome 8"/>
</dbReference>
<protein>
    <recommendedName>
        <fullName evidence="1">ATP-dependent DNA helicase</fullName>
        <ecNumber evidence="1">5.6.2.3</ecNumber>
    </recommendedName>
</protein>
<reference evidence="4" key="2">
    <citation type="submission" date="2018-02" db="UniProtKB">
        <authorList>
            <consortium name="EnsemblPlants"/>
        </authorList>
    </citation>
    <scope>IDENTIFICATION</scope>
    <source>
        <strain evidence="4">Williams 82</strain>
    </source>
</reference>
<organism evidence="3">
    <name type="scientific">Glycine max</name>
    <name type="common">Soybean</name>
    <name type="synonym">Glycine hispida</name>
    <dbReference type="NCBI Taxonomy" id="3847"/>
    <lineage>
        <taxon>Eukaryota</taxon>
        <taxon>Viridiplantae</taxon>
        <taxon>Streptophyta</taxon>
        <taxon>Embryophyta</taxon>
        <taxon>Tracheophyta</taxon>
        <taxon>Spermatophyta</taxon>
        <taxon>Magnoliopsida</taxon>
        <taxon>eudicotyledons</taxon>
        <taxon>Gunneridae</taxon>
        <taxon>Pentapetalae</taxon>
        <taxon>rosids</taxon>
        <taxon>fabids</taxon>
        <taxon>Fabales</taxon>
        <taxon>Fabaceae</taxon>
        <taxon>Papilionoideae</taxon>
        <taxon>50 kb inversion clade</taxon>
        <taxon>NPAAA clade</taxon>
        <taxon>indigoferoid/millettioid clade</taxon>
        <taxon>Phaseoleae</taxon>
        <taxon>Glycine</taxon>
        <taxon>Glycine subgen. Soja</taxon>
    </lineage>
</organism>
<dbReference type="STRING" id="3847.A0A0R0IRP4"/>
<dbReference type="GO" id="GO:0005524">
    <property type="term" value="F:ATP binding"/>
    <property type="evidence" value="ECO:0007669"/>
    <property type="project" value="UniProtKB-KW"/>
</dbReference>
<dbReference type="PANTHER" id="PTHR10492">
    <property type="match status" value="1"/>
</dbReference>
<keyword evidence="1" id="KW-0347">Helicase</keyword>
<accession>A0A0R0IRP4</accession>
<sequence length="298" mass="33991">MQEELLVQVPNEDLECVRKLNNDQLIAFNAIMDVIHTKQSQVFFVDGSGGTRKTFLYHTLIASLRSEDVDSFCLISKQCNLAKLVRETTTIIWDEEPMTNRYALKALYRSLKDILVCDAPFGGKVMVLRGDFSQILPIVQKGTKAQMIFAYHNFVEYLMCIKDSIEPTNHGDMVKIPHQLEITWERESPIQKLIQETFPQLESHTWDPSYVVKGDTHNLYEHEYLHSIAPVGLPSHVLKVKKSAPLFPAKLSFAITINKSHGQAIPNVGTYLPRRISSHGQLHVAVKKCFSSFYKNPY</sequence>
<keyword evidence="1" id="KW-0378">Hydrolase</keyword>
<keyword evidence="1" id="KW-0233">DNA recombination</keyword>
<feature type="domain" description="DNA helicase Pif1-like DEAD-box helicase" evidence="2">
    <location>
        <begin position="71"/>
        <end position="150"/>
    </location>
</feature>
<dbReference type="Gene3D" id="3.40.50.300">
    <property type="entry name" value="P-loop containing nucleotide triphosphate hydrolases"/>
    <property type="match status" value="1"/>
</dbReference>
<comment type="similarity">
    <text evidence="1">Belongs to the helicase family.</text>
</comment>
<keyword evidence="5" id="KW-1185">Reference proteome</keyword>
<reference evidence="3" key="3">
    <citation type="submission" date="2018-07" db="EMBL/GenBank/DDBJ databases">
        <title>WGS assembly of Glycine max.</title>
        <authorList>
            <person name="Schmutz J."/>
            <person name="Cannon S."/>
            <person name="Schlueter J."/>
            <person name="Ma J."/>
            <person name="Mitros T."/>
            <person name="Nelson W."/>
            <person name="Hyten D."/>
            <person name="Song Q."/>
            <person name="Thelen J."/>
            <person name="Cheng J."/>
            <person name="Xu D."/>
            <person name="Hellsten U."/>
            <person name="May G."/>
            <person name="Yu Y."/>
            <person name="Sakurai T."/>
            <person name="Umezawa T."/>
            <person name="Bhattacharyya M."/>
            <person name="Sandhu D."/>
            <person name="Valliyodan B."/>
            <person name="Lindquist E."/>
            <person name="Peto M."/>
            <person name="Grant D."/>
            <person name="Shu S."/>
            <person name="Goodstein D."/>
            <person name="Barry K."/>
            <person name="Futrell-Griggs M."/>
            <person name="Abernathy B."/>
            <person name="Du J."/>
            <person name="Tian Z."/>
            <person name="Zhu L."/>
            <person name="Gill N."/>
            <person name="Joshi T."/>
            <person name="Libault M."/>
            <person name="Sethuraman A."/>
            <person name="Zhang X."/>
            <person name="Shinozaki K."/>
            <person name="Nguyen H."/>
            <person name="Wing R."/>
            <person name="Cregan P."/>
            <person name="Specht J."/>
            <person name="Grimwood J."/>
            <person name="Rokhsar D."/>
            <person name="Stacey G."/>
            <person name="Shoemaker R."/>
            <person name="Jackson S."/>
        </authorList>
    </citation>
    <scope>NUCLEOTIDE SEQUENCE</scope>
    <source>
        <tissue evidence="3">Callus</tissue>
    </source>
</reference>
<name>A0A0R0IRP4_SOYBN</name>
<dbReference type="GO" id="GO:0006281">
    <property type="term" value="P:DNA repair"/>
    <property type="evidence" value="ECO:0007669"/>
    <property type="project" value="UniProtKB-KW"/>
</dbReference>
<dbReference type="GO" id="GO:0006310">
    <property type="term" value="P:DNA recombination"/>
    <property type="evidence" value="ECO:0007669"/>
    <property type="project" value="UniProtKB-KW"/>
</dbReference>
<comment type="cofactor">
    <cofactor evidence="1">
        <name>Mg(2+)</name>
        <dbReference type="ChEBI" id="CHEBI:18420"/>
    </cofactor>
</comment>
<dbReference type="SMR" id="A0A0R0IRP4"/>
<evidence type="ECO:0000313" key="5">
    <source>
        <dbReference type="Proteomes" id="UP000008827"/>
    </source>
</evidence>
<keyword evidence="1" id="KW-0234">DNA repair</keyword>
<evidence type="ECO:0000256" key="1">
    <source>
        <dbReference type="RuleBase" id="RU363044"/>
    </source>
</evidence>